<organism evidence="1 2">
    <name type="scientific">Corchorus olitorius</name>
    <dbReference type="NCBI Taxonomy" id="93759"/>
    <lineage>
        <taxon>Eukaryota</taxon>
        <taxon>Viridiplantae</taxon>
        <taxon>Streptophyta</taxon>
        <taxon>Embryophyta</taxon>
        <taxon>Tracheophyta</taxon>
        <taxon>Spermatophyta</taxon>
        <taxon>Magnoliopsida</taxon>
        <taxon>eudicotyledons</taxon>
        <taxon>Gunneridae</taxon>
        <taxon>Pentapetalae</taxon>
        <taxon>rosids</taxon>
        <taxon>malvids</taxon>
        <taxon>Malvales</taxon>
        <taxon>Malvaceae</taxon>
        <taxon>Grewioideae</taxon>
        <taxon>Apeibeae</taxon>
        <taxon>Corchorus</taxon>
    </lineage>
</organism>
<dbReference type="AlphaFoldDB" id="A0A1R3FW90"/>
<gene>
    <name evidence="1" type="ORF">COLO4_38225</name>
</gene>
<name>A0A1R3FW90_9ROSI</name>
<accession>A0A1R3FW90</accession>
<evidence type="ECO:0000313" key="2">
    <source>
        <dbReference type="Proteomes" id="UP000187203"/>
    </source>
</evidence>
<proteinExistence type="predicted"/>
<protein>
    <submittedName>
        <fullName evidence="1">Uncharacterized protein</fullName>
    </submittedName>
</protein>
<reference evidence="2" key="1">
    <citation type="submission" date="2013-09" db="EMBL/GenBank/DDBJ databases">
        <title>Corchorus olitorius genome sequencing.</title>
        <authorList>
            <person name="Alam M."/>
            <person name="Haque M.S."/>
            <person name="Islam M.S."/>
            <person name="Emdad E.M."/>
            <person name="Islam M.M."/>
            <person name="Ahmed B."/>
            <person name="Halim A."/>
            <person name="Hossen Q.M.M."/>
            <person name="Hossain M.Z."/>
            <person name="Ahmed R."/>
            <person name="Khan M.M."/>
            <person name="Islam R."/>
            <person name="Rashid M.M."/>
            <person name="Khan S.A."/>
            <person name="Rahman M.S."/>
            <person name="Alam M."/>
            <person name="Yahiya A.S."/>
            <person name="Khan M.S."/>
            <person name="Azam M.S."/>
            <person name="Haque T."/>
            <person name="Lashkar M.Z.H."/>
            <person name="Akhand A.I."/>
            <person name="Morshed G."/>
            <person name="Roy S."/>
            <person name="Uddin K.S."/>
            <person name="Rabeya T."/>
            <person name="Hossain A.S."/>
            <person name="Chowdhury A."/>
            <person name="Snigdha A.R."/>
            <person name="Mortoza M.S."/>
            <person name="Matin S.A."/>
            <person name="Hoque S.M.E."/>
            <person name="Islam M.K."/>
            <person name="Roy D.K."/>
            <person name="Haider R."/>
            <person name="Moosa M.M."/>
            <person name="Elias S.M."/>
            <person name="Hasan A.M."/>
            <person name="Jahan S."/>
            <person name="Shafiuddin M."/>
            <person name="Mahmood N."/>
            <person name="Shommy N.S."/>
        </authorList>
    </citation>
    <scope>NUCLEOTIDE SEQUENCE [LARGE SCALE GENOMIC DNA]</scope>
    <source>
        <strain evidence="2">cv. O-4</strain>
    </source>
</reference>
<keyword evidence="2" id="KW-1185">Reference proteome</keyword>
<dbReference type="EMBL" id="AWUE01024687">
    <property type="protein sequence ID" value="OMO50128.1"/>
    <property type="molecule type" value="Genomic_DNA"/>
</dbReference>
<evidence type="ECO:0000313" key="1">
    <source>
        <dbReference type="EMBL" id="OMO50128.1"/>
    </source>
</evidence>
<comment type="caution">
    <text evidence="1">The sequence shown here is derived from an EMBL/GenBank/DDBJ whole genome shotgun (WGS) entry which is preliminary data.</text>
</comment>
<dbReference type="Proteomes" id="UP000187203">
    <property type="component" value="Unassembled WGS sequence"/>
</dbReference>
<sequence length="41" mass="4603">MCSFSMANTQSNDLLYLASLHTHPLKCIVPCLALCLYWTIS</sequence>